<keyword evidence="2" id="KW-1185">Reference proteome</keyword>
<organism evidence="1 2">
    <name type="scientific">Vaccinium darrowii</name>
    <dbReference type="NCBI Taxonomy" id="229202"/>
    <lineage>
        <taxon>Eukaryota</taxon>
        <taxon>Viridiplantae</taxon>
        <taxon>Streptophyta</taxon>
        <taxon>Embryophyta</taxon>
        <taxon>Tracheophyta</taxon>
        <taxon>Spermatophyta</taxon>
        <taxon>Magnoliopsida</taxon>
        <taxon>eudicotyledons</taxon>
        <taxon>Gunneridae</taxon>
        <taxon>Pentapetalae</taxon>
        <taxon>asterids</taxon>
        <taxon>Ericales</taxon>
        <taxon>Ericaceae</taxon>
        <taxon>Vaccinioideae</taxon>
        <taxon>Vaccinieae</taxon>
        <taxon>Vaccinium</taxon>
    </lineage>
</organism>
<dbReference type="Proteomes" id="UP000828048">
    <property type="component" value="Chromosome 11"/>
</dbReference>
<comment type="caution">
    <text evidence="1">The sequence shown here is derived from an EMBL/GenBank/DDBJ whole genome shotgun (WGS) entry which is preliminary data.</text>
</comment>
<name>A0ACB7YJI9_9ERIC</name>
<protein>
    <submittedName>
        <fullName evidence="1">Uncharacterized protein</fullName>
    </submittedName>
</protein>
<evidence type="ECO:0000313" key="1">
    <source>
        <dbReference type="EMBL" id="KAH7853309.1"/>
    </source>
</evidence>
<sequence length="108" mass="12029">MRLGLLVFELLSEALGLNPDHLKDMGCAEGLYVIGHYYPACPEPDLALGTCNHADNCFFTILLQDQMGGRQILHENHWVDVPPFPGALVVNIADLLQASPYKFDRCFI</sequence>
<reference evidence="1 2" key="1">
    <citation type="journal article" date="2021" name="Hortic Res">
        <title>High-quality reference genome and annotation aids understanding of berry development for evergreen blueberry (Vaccinium darrowii).</title>
        <authorList>
            <person name="Yu J."/>
            <person name="Hulse-Kemp A.M."/>
            <person name="Babiker E."/>
            <person name="Staton M."/>
        </authorList>
    </citation>
    <scope>NUCLEOTIDE SEQUENCE [LARGE SCALE GENOMIC DNA]</scope>
    <source>
        <strain evidence="2">cv. NJ 8807/NJ 8810</strain>
        <tissue evidence="1">Young leaf</tissue>
    </source>
</reference>
<dbReference type="EMBL" id="CM037161">
    <property type="protein sequence ID" value="KAH7853309.1"/>
    <property type="molecule type" value="Genomic_DNA"/>
</dbReference>
<gene>
    <name evidence="1" type="ORF">Vadar_001046</name>
</gene>
<accession>A0ACB7YJI9</accession>
<evidence type="ECO:0000313" key="2">
    <source>
        <dbReference type="Proteomes" id="UP000828048"/>
    </source>
</evidence>
<proteinExistence type="predicted"/>